<keyword evidence="3" id="KW-0813">Transport</keyword>
<keyword evidence="4" id="KW-1134">Transmembrane beta strand</keyword>
<dbReference type="Pfam" id="PF02321">
    <property type="entry name" value="OEP"/>
    <property type="match status" value="2"/>
</dbReference>
<dbReference type="Proteomes" id="UP000464495">
    <property type="component" value="Chromosome"/>
</dbReference>
<dbReference type="GO" id="GO:0015288">
    <property type="term" value="F:porin activity"/>
    <property type="evidence" value="ECO:0007669"/>
    <property type="project" value="TreeGrafter"/>
</dbReference>
<evidence type="ECO:0000256" key="3">
    <source>
        <dbReference type="ARBA" id="ARBA00022448"/>
    </source>
</evidence>
<dbReference type="GO" id="GO:0015562">
    <property type="term" value="F:efflux transmembrane transporter activity"/>
    <property type="evidence" value="ECO:0007669"/>
    <property type="project" value="InterPro"/>
</dbReference>
<feature type="signal peptide" evidence="8">
    <location>
        <begin position="1"/>
        <end position="26"/>
    </location>
</feature>
<sequence length="485" mass="52655">MKRGNTIVRYVSVAILCAACAGQAGADTLADTLAKAYQLSPSLQAAQAALRALDEQVGQAKAGKRPQVNMEFGVTTGISEPQNSFRPVDPTDPFGDLEEFEPNTVARSRQINARISTTLNLFDAGRTKAAVNAANASVSAGRASLKNAEQNLLLNAVTAFMDVRRDIRFVSLAESNVSVLGQQVRAARDRFELGEVTRTDVSLAEARLAQARASLASFRGQLTVSQEQFRAVVGVPPENLQAPPPIPALPASLEQAISIAMRESPDMIAIRFREIAAKYNVERADANRKLTLDAGASFGVTNSGNLNIYDDLDTKASGQLSLTLRRQLYSGGALKSAIREAQAALSEQKFLVQDTARLVQRNVASAWAGLDIAQASIIANRQQVAAAQVTFDGVREEARLGARTTLDVLDREQELRDAQVQLASSIRDEYVRAYELLASMGLLTVEHLNLGVEQYDPNLYYNAVKNAPLRTPRGEKLDKLLERYR</sequence>
<dbReference type="InterPro" id="IPR051906">
    <property type="entry name" value="TolC-like"/>
</dbReference>
<evidence type="ECO:0000256" key="1">
    <source>
        <dbReference type="ARBA" id="ARBA00004442"/>
    </source>
</evidence>
<evidence type="ECO:0000256" key="2">
    <source>
        <dbReference type="ARBA" id="ARBA00007613"/>
    </source>
</evidence>
<dbReference type="KEGG" id="amaq:GO499_10455"/>
<evidence type="ECO:0000256" key="7">
    <source>
        <dbReference type="ARBA" id="ARBA00023237"/>
    </source>
</evidence>
<dbReference type="Gene3D" id="1.20.1600.10">
    <property type="entry name" value="Outer membrane efflux proteins (OEP)"/>
    <property type="match status" value="1"/>
</dbReference>
<dbReference type="GO" id="GO:1990281">
    <property type="term" value="C:efflux pump complex"/>
    <property type="evidence" value="ECO:0007669"/>
    <property type="project" value="TreeGrafter"/>
</dbReference>
<dbReference type="InterPro" id="IPR003423">
    <property type="entry name" value="OMP_efflux"/>
</dbReference>
<dbReference type="InterPro" id="IPR010130">
    <property type="entry name" value="T1SS_OMP_TolC"/>
</dbReference>
<dbReference type="GO" id="GO:0009279">
    <property type="term" value="C:cell outer membrane"/>
    <property type="evidence" value="ECO:0007669"/>
    <property type="project" value="UniProtKB-SubCell"/>
</dbReference>
<keyword evidence="8" id="KW-0732">Signal</keyword>
<dbReference type="PANTHER" id="PTHR30026">
    <property type="entry name" value="OUTER MEMBRANE PROTEIN TOLC"/>
    <property type="match status" value="1"/>
</dbReference>
<evidence type="ECO:0000256" key="4">
    <source>
        <dbReference type="ARBA" id="ARBA00022452"/>
    </source>
</evidence>
<feature type="chain" id="PRO_5026675538" evidence="8">
    <location>
        <begin position="27"/>
        <end position="485"/>
    </location>
</feature>
<dbReference type="PANTHER" id="PTHR30026:SF22">
    <property type="entry name" value="OUTER MEMBRANE EFFLUX PROTEIN"/>
    <property type="match status" value="1"/>
</dbReference>
<evidence type="ECO:0000313" key="10">
    <source>
        <dbReference type="Proteomes" id="UP000464495"/>
    </source>
</evidence>
<organism evidence="9 10">
    <name type="scientific">Algicella marina</name>
    <dbReference type="NCBI Taxonomy" id="2683284"/>
    <lineage>
        <taxon>Bacteria</taxon>
        <taxon>Pseudomonadati</taxon>
        <taxon>Pseudomonadota</taxon>
        <taxon>Alphaproteobacteria</taxon>
        <taxon>Rhodobacterales</taxon>
        <taxon>Paracoccaceae</taxon>
        <taxon>Algicella</taxon>
    </lineage>
</organism>
<dbReference type="AlphaFoldDB" id="A0A6P1T4V1"/>
<keyword evidence="5" id="KW-0812">Transmembrane</keyword>
<evidence type="ECO:0000256" key="5">
    <source>
        <dbReference type="ARBA" id="ARBA00022692"/>
    </source>
</evidence>
<keyword evidence="7" id="KW-0998">Cell outer membrane</keyword>
<keyword evidence="6" id="KW-0472">Membrane</keyword>
<name>A0A6P1T4V1_9RHOB</name>
<dbReference type="EMBL" id="CP046620">
    <property type="protein sequence ID" value="QHQ35572.1"/>
    <property type="molecule type" value="Genomic_DNA"/>
</dbReference>
<comment type="subcellular location">
    <subcellularLocation>
        <location evidence="1">Cell outer membrane</location>
    </subcellularLocation>
</comment>
<evidence type="ECO:0000256" key="8">
    <source>
        <dbReference type="SAM" id="SignalP"/>
    </source>
</evidence>
<dbReference type="NCBIfam" id="TIGR01844">
    <property type="entry name" value="type_I_sec_TolC"/>
    <property type="match status" value="1"/>
</dbReference>
<keyword evidence="10" id="KW-1185">Reference proteome</keyword>
<comment type="similarity">
    <text evidence="2">Belongs to the outer membrane factor (OMF) (TC 1.B.17) family.</text>
</comment>
<protein>
    <submittedName>
        <fullName evidence="9">TolC family outer membrane protein</fullName>
    </submittedName>
</protein>
<gene>
    <name evidence="9" type="ORF">GO499_10455</name>
</gene>
<reference evidence="9 10" key="1">
    <citation type="submission" date="2019-12" db="EMBL/GenBank/DDBJ databases">
        <title>Complete genome sequence of Algicella marina strain 9Alg 56(T) isolated from the red alga Tichocarpus crinitus.</title>
        <authorList>
            <person name="Kim S.-G."/>
            <person name="Nedashkovskaya O.I."/>
        </authorList>
    </citation>
    <scope>NUCLEOTIDE SEQUENCE [LARGE SCALE GENOMIC DNA]</scope>
    <source>
        <strain evidence="9 10">9Alg 56</strain>
    </source>
</reference>
<proteinExistence type="inferred from homology"/>
<dbReference type="SUPFAM" id="SSF56954">
    <property type="entry name" value="Outer membrane efflux proteins (OEP)"/>
    <property type="match status" value="1"/>
</dbReference>
<evidence type="ECO:0000313" key="9">
    <source>
        <dbReference type="EMBL" id="QHQ35572.1"/>
    </source>
</evidence>
<accession>A0A6P1T4V1</accession>
<dbReference type="RefSeq" id="WP_161862132.1">
    <property type="nucleotide sequence ID" value="NZ_CP046620.1"/>
</dbReference>
<evidence type="ECO:0000256" key="6">
    <source>
        <dbReference type="ARBA" id="ARBA00023136"/>
    </source>
</evidence>